<protein>
    <submittedName>
        <fullName evidence="3">Putative ftsL</fullName>
    </submittedName>
</protein>
<keyword evidence="2" id="KW-0812">Transmembrane</keyword>
<evidence type="ECO:0000256" key="1">
    <source>
        <dbReference type="SAM" id="Coils"/>
    </source>
</evidence>
<feature type="transmembrane region" description="Helical" evidence="2">
    <location>
        <begin position="7"/>
        <end position="26"/>
    </location>
</feature>
<accession>F8LBR7</accession>
<dbReference type="AlphaFoldDB" id="F8LBR7"/>
<keyword evidence="2" id="KW-0472">Membrane</keyword>
<sequence length="99" mass="11612">MTQQTKFLIRILICIAVAAITLYTNINTINDLTLLRLAIPALEKELKALQRENERLQYEIDCFESPIHLMELSRKPEYGHLRYPRLDEVIDIKIDEGEK</sequence>
<gene>
    <name evidence="3" type="primary">ftsL</name>
    <name evidence="3" type="ORF">WCH_AH04270</name>
</gene>
<dbReference type="EMBL" id="FR872643">
    <property type="protein sequence ID" value="CCB90931.1"/>
    <property type="molecule type" value="Genomic_DNA"/>
</dbReference>
<feature type="coiled-coil region" evidence="1">
    <location>
        <begin position="32"/>
        <end position="59"/>
    </location>
</feature>
<organism evidence="3">
    <name type="scientific">Waddlia chondrophila 2032/99</name>
    <dbReference type="NCBI Taxonomy" id="765953"/>
    <lineage>
        <taxon>Bacteria</taxon>
        <taxon>Pseudomonadati</taxon>
        <taxon>Chlamydiota</taxon>
        <taxon>Chlamydiia</taxon>
        <taxon>Parachlamydiales</taxon>
        <taxon>Waddliaceae</taxon>
        <taxon>Waddlia</taxon>
    </lineage>
</organism>
<keyword evidence="2" id="KW-1133">Transmembrane helix</keyword>
<evidence type="ECO:0000313" key="3">
    <source>
        <dbReference type="EMBL" id="CCB90931.1"/>
    </source>
</evidence>
<proteinExistence type="predicted"/>
<reference evidence="3" key="1">
    <citation type="submission" date="2011-05" db="EMBL/GenBank/DDBJ databases">
        <title>Unity in variety -- the pan-genome of the Chlamydiae.</title>
        <authorList>
            <person name="Collingro A."/>
            <person name="Tischler P."/>
            <person name="Weinmaier T."/>
            <person name="Penz T."/>
            <person name="Heinz E."/>
            <person name="Brunham R.C."/>
            <person name="Read T.D."/>
            <person name="Bavoil P.M."/>
            <person name="Sachse K."/>
            <person name="Kahane S."/>
            <person name="Friedman M.G."/>
            <person name="Rattei T."/>
            <person name="Myers G.S.A."/>
            <person name="Horn M."/>
        </authorList>
    </citation>
    <scope>NUCLEOTIDE SEQUENCE</scope>
    <source>
        <strain evidence="3">2032/99</strain>
    </source>
</reference>
<name>F8LBR7_9BACT</name>
<evidence type="ECO:0000256" key="2">
    <source>
        <dbReference type="SAM" id="Phobius"/>
    </source>
</evidence>
<keyword evidence="1" id="KW-0175">Coiled coil</keyword>